<evidence type="ECO:0000256" key="1">
    <source>
        <dbReference type="ARBA" id="ARBA00005417"/>
    </source>
</evidence>
<dbReference type="KEGG" id="ssai:N0B31_14545"/>
<feature type="compositionally biased region" description="Low complexity" evidence="5">
    <location>
        <begin position="32"/>
        <end position="45"/>
    </location>
</feature>
<dbReference type="GO" id="GO:0016887">
    <property type="term" value="F:ATP hydrolysis activity"/>
    <property type="evidence" value="ECO:0007669"/>
    <property type="project" value="InterPro"/>
</dbReference>
<evidence type="ECO:0000313" key="8">
    <source>
        <dbReference type="Proteomes" id="UP001057580"/>
    </source>
</evidence>
<dbReference type="GO" id="GO:0005524">
    <property type="term" value="F:ATP binding"/>
    <property type="evidence" value="ECO:0007669"/>
    <property type="project" value="UniProtKB-KW"/>
</dbReference>
<name>A0A9E7R0D6_9EURY</name>
<dbReference type="SMART" id="SM00382">
    <property type="entry name" value="AAA"/>
    <property type="match status" value="1"/>
</dbReference>
<feature type="domain" description="ABC transporter" evidence="6">
    <location>
        <begin position="59"/>
        <end position="278"/>
    </location>
</feature>
<dbReference type="Gene3D" id="3.40.50.300">
    <property type="entry name" value="P-loop containing nucleotide triphosphate hydrolases"/>
    <property type="match status" value="1"/>
</dbReference>
<keyword evidence="4 7" id="KW-0067">ATP-binding</keyword>
<evidence type="ECO:0000256" key="3">
    <source>
        <dbReference type="ARBA" id="ARBA00022741"/>
    </source>
</evidence>
<dbReference type="AlphaFoldDB" id="A0A9E7R0D6"/>
<sequence length="296" mass="30827">MTDDDPTRRNRSTDDTDIALRRPDGGVVTGQRGADPPGGRPADAATTNELGAGDPDVRLEARSLAFAYGDLQILEDVSVTATAGDVTALIGPNGTGKTTLLRALAGIHEPTAGTVEYRGPDVPRPIGYLPQRPSFRPGFTVLETLAFYASLVGEDRADAMEHLDRVGLGDAADRRVDALSGGMTRLVGIAQATIGSPPVVVLDEPASGLDPGMSPRVFEVARAVADTGTAVVLTSHDLALVERTADEVLLLDDGVVAERGRPASITARLDVDTLQAAYEASVVGALDRVRVQGESA</sequence>
<evidence type="ECO:0000256" key="5">
    <source>
        <dbReference type="SAM" id="MobiDB-lite"/>
    </source>
</evidence>
<dbReference type="SUPFAM" id="SSF52540">
    <property type="entry name" value="P-loop containing nucleoside triphosphate hydrolases"/>
    <property type="match status" value="1"/>
</dbReference>
<dbReference type="EMBL" id="CP104003">
    <property type="protein sequence ID" value="UWM53354.1"/>
    <property type="molecule type" value="Genomic_DNA"/>
</dbReference>
<dbReference type="GeneID" id="74943665"/>
<organism evidence="7 8">
    <name type="scientific">Salinirubellus salinus</name>
    <dbReference type="NCBI Taxonomy" id="1364945"/>
    <lineage>
        <taxon>Archaea</taxon>
        <taxon>Methanobacteriati</taxon>
        <taxon>Methanobacteriota</taxon>
        <taxon>Stenosarchaea group</taxon>
        <taxon>Halobacteria</taxon>
        <taxon>Halobacteriales</taxon>
        <taxon>Natronomonadaceae</taxon>
        <taxon>Salinirubellus</taxon>
    </lineage>
</organism>
<gene>
    <name evidence="7" type="ORF">N0B31_14545</name>
</gene>
<dbReference type="InterPro" id="IPR027417">
    <property type="entry name" value="P-loop_NTPase"/>
</dbReference>
<dbReference type="InterPro" id="IPR003593">
    <property type="entry name" value="AAA+_ATPase"/>
</dbReference>
<accession>A0A9E7R0D6</accession>
<feature type="region of interest" description="Disordered" evidence="5">
    <location>
        <begin position="1"/>
        <end position="54"/>
    </location>
</feature>
<dbReference type="InterPro" id="IPR003439">
    <property type="entry name" value="ABC_transporter-like_ATP-bd"/>
</dbReference>
<keyword evidence="3" id="KW-0547">Nucleotide-binding</keyword>
<dbReference type="Pfam" id="PF00005">
    <property type="entry name" value="ABC_tran"/>
    <property type="match status" value="1"/>
</dbReference>
<evidence type="ECO:0000256" key="4">
    <source>
        <dbReference type="ARBA" id="ARBA00022840"/>
    </source>
</evidence>
<dbReference type="PROSITE" id="PS50893">
    <property type="entry name" value="ABC_TRANSPORTER_2"/>
    <property type="match status" value="1"/>
</dbReference>
<keyword evidence="2" id="KW-0813">Transport</keyword>
<dbReference type="Proteomes" id="UP001057580">
    <property type="component" value="Chromosome"/>
</dbReference>
<keyword evidence="8" id="KW-1185">Reference proteome</keyword>
<protein>
    <submittedName>
        <fullName evidence="7">ABC transporter ATP-binding protein</fullName>
    </submittedName>
</protein>
<feature type="compositionally biased region" description="Basic and acidic residues" evidence="5">
    <location>
        <begin position="1"/>
        <end position="24"/>
    </location>
</feature>
<dbReference type="RefSeq" id="WP_260592348.1">
    <property type="nucleotide sequence ID" value="NZ_CP104003.1"/>
</dbReference>
<comment type="similarity">
    <text evidence="1">Belongs to the ABC transporter superfamily.</text>
</comment>
<dbReference type="PANTHER" id="PTHR43335">
    <property type="entry name" value="ABC TRANSPORTER, ATP-BINDING PROTEIN"/>
    <property type="match status" value="1"/>
</dbReference>
<evidence type="ECO:0000259" key="6">
    <source>
        <dbReference type="PROSITE" id="PS50893"/>
    </source>
</evidence>
<proteinExistence type="inferred from homology"/>
<evidence type="ECO:0000313" key="7">
    <source>
        <dbReference type="EMBL" id="UWM53354.1"/>
    </source>
</evidence>
<reference evidence="7" key="1">
    <citation type="submission" date="2022-09" db="EMBL/GenBank/DDBJ databases">
        <title>Diverse halophilic archaea isolated from saline environments.</title>
        <authorList>
            <person name="Cui H.-L."/>
        </authorList>
    </citation>
    <scope>NUCLEOTIDE SEQUENCE</scope>
    <source>
        <strain evidence="7">ZS-35-S2</strain>
    </source>
</reference>
<evidence type="ECO:0000256" key="2">
    <source>
        <dbReference type="ARBA" id="ARBA00022448"/>
    </source>
</evidence>